<dbReference type="NCBIfam" id="TIGR01695">
    <property type="entry name" value="murJ_mviN"/>
    <property type="match status" value="1"/>
</dbReference>
<dbReference type="InterPro" id="IPR051050">
    <property type="entry name" value="Lipid_II_flippase_MurJ/MviN"/>
</dbReference>
<feature type="transmembrane region" description="Helical" evidence="8">
    <location>
        <begin position="242"/>
        <end position="262"/>
    </location>
</feature>
<evidence type="ECO:0000313" key="9">
    <source>
        <dbReference type="EMBL" id="RIX30093.1"/>
    </source>
</evidence>
<dbReference type="AlphaFoldDB" id="A0A3A1U161"/>
<keyword evidence="10" id="KW-1185">Reference proteome</keyword>
<evidence type="ECO:0000256" key="2">
    <source>
        <dbReference type="ARBA" id="ARBA00022475"/>
    </source>
</evidence>
<dbReference type="EMBL" id="QXTG01000001">
    <property type="protein sequence ID" value="RIX30093.1"/>
    <property type="molecule type" value="Genomic_DNA"/>
</dbReference>
<feature type="transmembrane region" description="Helical" evidence="8">
    <location>
        <begin position="425"/>
        <end position="445"/>
    </location>
</feature>
<evidence type="ECO:0000256" key="7">
    <source>
        <dbReference type="ARBA" id="ARBA00023136"/>
    </source>
</evidence>
<reference evidence="10" key="1">
    <citation type="submission" date="2018-09" db="EMBL/GenBank/DDBJ databases">
        <authorList>
            <person name="Kim I."/>
        </authorList>
    </citation>
    <scope>NUCLEOTIDE SEQUENCE [LARGE SCALE GENOMIC DNA]</scope>
    <source>
        <strain evidence="10">DD4a</strain>
    </source>
</reference>
<evidence type="ECO:0000313" key="10">
    <source>
        <dbReference type="Proteomes" id="UP000265742"/>
    </source>
</evidence>
<keyword evidence="2" id="KW-1003">Cell membrane</keyword>
<protein>
    <submittedName>
        <fullName evidence="9">Murein biosynthesis integral membrane protein MurJ</fullName>
    </submittedName>
</protein>
<keyword evidence="6 8" id="KW-1133">Transmembrane helix</keyword>
<keyword evidence="4" id="KW-0133">Cell shape</keyword>
<feature type="transmembrane region" description="Helical" evidence="8">
    <location>
        <begin position="157"/>
        <end position="179"/>
    </location>
</feature>
<feature type="transmembrane region" description="Helical" evidence="8">
    <location>
        <begin position="363"/>
        <end position="384"/>
    </location>
</feature>
<feature type="transmembrane region" description="Helical" evidence="8">
    <location>
        <begin position="465"/>
        <end position="484"/>
    </location>
</feature>
<proteinExistence type="predicted"/>
<keyword evidence="5" id="KW-0573">Peptidoglycan synthesis</keyword>
<feature type="transmembrane region" description="Helical" evidence="8">
    <location>
        <begin position="85"/>
        <end position="112"/>
    </location>
</feature>
<evidence type="ECO:0000256" key="5">
    <source>
        <dbReference type="ARBA" id="ARBA00022984"/>
    </source>
</evidence>
<feature type="transmembrane region" description="Helical" evidence="8">
    <location>
        <begin position="496"/>
        <end position="520"/>
    </location>
</feature>
<dbReference type="GO" id="GO:0034204">
    <property type="term" value="P:lipid translocation"/>
    <property type="evidence" value="ECO:0007669"/>
    <property type="project" value="TreeGrafter"/>
</dbReference>
<dbReference type="GO" id="GO:0008360">
    <property type="term" value="P:regulation of cell shape"/>
    <property type="evidence" value="ECO:0007669"/>
    <property type="project" value="UniProtKB-KW"/>
</dbReference>
<dbReference type="GO" id="GO:0015648">
    <property type="term" value="F:lipid-linked peptidoglycan transporter activity"/>
    <property type="evidence" value="ECO:0007669"/>
    <property type="project" value="TreeGrafter"/>
</dbReference>
<feature type="transmembrane region" description="Helical" evidence="8">
    <location>
        <begin position="396"/>
        <end position="419"/>
    </location>
</feature>
<dbReference type="Proteomes" id="UP000265742">
    <property type="component" value="Unassembled WGS sequence"/>
</dbReference>
<comment type="subcellular location">
    <subcellularLocation>
        <location evidence="1">Cell membrane</location>
        <topology evidence="1">Multi-pass membrane protein</topology>
    </subcellularLocation>
</comment>
<feature type="transmembrane region" description="Helical" evidence="8">
    <location>
        <begin position="124"/>
        <end position="145"/>
    </location>
</feature>
<evidence type="ECO:0000256" key="3">
    <source>
        <dbReference type="ARBA" id="ARBA00022692"/>
    </source>
</evidence>
<name>A0A3A1U161_9MICO</name>
<organism evidence="9 10">
    <name type="scientific">Amnibacterium setariae</name>
    <dbReference type="NCBI Taxonomy" id="2306585"/>
    <lineage>
        <taxon>Bacteria</taxon>
        <taxon>Bacillati</taxon>
        <taxon>Actinomycetota</taxon>
        <taxon>Actinomycetes</taxon>
        <taxon>Micrococcales</taxon>
        <taxon>Microbacteriaceae</taxon>
        <taxon>Amnibacterium</taxon>
    </lineage>
</organism>
<dbReference type="PANTHER" id="PTHR47019">
    <property type="entry name" value="LIPID II FLIPPASE MURJ"/>
    <property type="match status" value="1"/>
</dbReference>
<feature type="transmembrane region" description="Helical" evidence="8">
    <location>
        <begin position="55"/>
        <end position="73"/>
    </location>
</feature>
<feature type="transmembrane region" description="Helical" evidence="8">
    <location>
        <begin position="199"/>
        <end position="221"/>
    </location>
</feature>
<evidence type="ECO:0000256" key="1">
    <source>
        <dbReference type="ARBA" id="ARBA00004651"/>
    </source>
</evidence>
<evidence type="ECO:0000256" key="4">
    <source>
        <dbReference type="ARBA" id="ARBA00022960"/>
    </source>
</evidence>
<feature type="transmembrane region" description="Helical" evidence="8">
    <location>
        <begin position="282"/>
        <end position="301"/>
    </location>
</feature>
<feature type="transmembrane region" description="Helical" evidence="8">
    <location>
        <begin position="322"/>
        <end position="343"/>
    </location>
</feature>
<dbReference type="RefSeq" id="WP_119480456.1">
    <property type="nucleotide sequence ID" value="NZ_QXTG01000001.1"/>
</dbReference>
<dbReference type="PANTHER" id="PTHR47019:SF1">
    <property type="entry name" value="LIPID II FLIPPASE MURJ"/>
    <property type="match status" value="1"/>
</dbReference>
<dbReference type="OrthoDB" id="9786339at2"/>
<keyword evidence="3 8" id="KW-0812">Transmembrane</keyword>
<dbReference type="Pfam" id="PF03023">
    <property type="entry name" value="MurJ"/>
    <property type="match status" value="1"/>
</dbReference>
<evidence type="ECO:0000256" key="8">
    <source>
        <dbReference type="SAM" id="Phobius"/>
    </source>
</evidence>
<evidence type="ECO:0000256" key="6">
    <source>
        <dbReference type="ARBA" id="ARBA00022989"/>
    </source>
</evidence>
<gene>
    <name evidence="9" type="primary">murJ</name>
    <name evidence="9" type="ORF">D1781_01125</name>
</gene>
<comment type="caution">
    <text evidence="9">The sequence shown here is derived from an EMBL/GenBank/DDBJ whole genome shotgun (WGS) entry which is preliminary data.</text>
</comment>
<dbReference type="PRINTS" id="PR01806">
    <property type="entry name" value="VIRFACTRMVIN"/>
</dbReference>
<accession>A0A3A1U161</accession>
<sequence>MSSGVGRASALLASGTIVSRVLGFTRTIVLTGVLSGQTTIVGNALTNATQMPTSLYALIGGGLVSAVLVPQTIRASRGADGGVAYVNKLLTIAIVAIGLLTVVLTIAAPLLMHLTISDRRTYEVAVPFAFWSMPQIFFLGMYAVLGEVLNARRRFGAYTWAPVANNVIAVAVLAIFLVLFGSVSKFRSTPLDPAQTAVLAGGTTAGIAVQALVLALVWKRAGLSFRPDFHWRGVGLRATGQAAGWTFGMLVLTQAAGFLQGYVATGASGPTTPSTFALANSWLLFMLPHSIITVSLATVFYPRMSEHAAEGDLPALRDDLSTVLRTVLLVIGLATAVLLAAAAPVTAIFSGTKDLSTAAEAHAVAPVLVAYVLGLIPFTVLYVVQRCFYALADTRTPFRFTLVQLVVVVPGILACTLLPHAWTAVGIAAVISIGGTVQLVVALALLRRRLGPLGDRHLAAGLRRIALAGVPALAAGVLVLWATGGLADGWSVSSTIGGAVGALLIAVVCAAVYAIVLALLRAPEIRMATDLVRSRLRR</sequence>
<dbReference type="GO" id="GO:0009252">
    <property type="term" value="P:peptidoglycan biosynthetic process"/>
    <property type="evidence" value="ECO:0007669"/>
    <property type="project" value="UniProtKB-KW"/>
</dbReference>
<dbReference type="InterPro" id="IPR004268">
    <property type="entry name" value="MurJ"/>
</dbReference>
<dbReference type="GO" id="GO:0005886">
    <property type="term" value="C:plasma membrane"/>
    <property type="evidence" value="ECO:0007669"/>
    <property type="project" value="UniProtKB-SubCell"/>
</dbReference>
<keyword evidence="7 8" id="KW-0472">Membrane</keyword>